<comment type="caution">
    <text evidence="3">The sequence shown here is derived from an EMBL/GenBank/DDBJ whole genome shotgun (WGS) entry which is preliminary data.</text>
</comment>
<evidence type="ECO:0000256" key="1">
    <source>
        <dbReference type="ARBA" id="ARBA00008779"/>
    </source>
</evidence>
<sequence length="214" mass="25042">MVSYVDILPTLLDWSSHPSAPTKSTPHPTRVGRSLLPILSQSSLQDSWKRVFGSHTFHEITNYWPTRFMRNDRFKYHRNIAWRLDFPFAADIYGSLTWEDIRNSDTKMIGSRPLKDYFFRPAEELYDVIADPHEVRNLAQDPEYAGVLEDMRVQVEAWQRRTEDPWLYRDGVSILLVRHHFEGGLEVPDRFDFDENSPRGKGLGKFDEKVAWGG</sequence>
<organism evidence="3 4">
    <name type="scientific">Penicillium cosmopolitanum</name>
    <dbReference type="NCBI Taxonomy" id="1131564"/>
    <lineage>
        <taxon>Eukaryota</taxon>
        <taxon>Fungi</taxon>
        <taxon>Dikarya</taxon>
        <taxon>Ascomycota</taxon>
        <taxon>Pezizomycotina</taxon>
        <taxon>Eurotiomycetes</taxon>
        <taxon>Eurotiomycetidae</taxon>
        <taxon>Eurotiales</taxon>
        <taxon>Aspergillaceae</taxon>
        <taxon>Penicillium</taxon>
    </lineage>
</organism>
<dbReference type="Proteomes" id="UP001147747">
    <property type="component" value="Unassembled WGS sequence"/>
</dbReference>
<dbReference type="RefSeq" id="XP_056484712.1">
    <property type="nucleotide sequence ID" value="XM_056634092.1"/>
</dbReference>
<keyword evidence="2" id="KW-0378">Hydrolase</keyword>
<keyword evidence="4" id="KW-1185">Reference proteome</keyword>
<dbReference type="GeneID" id="81373072"/>
<dbReference type="SUPFAM" id="SSF53649">
    <property type="entry name" value="Alkaline phosphatase-like"/>
    <property type="match status" value="1"/>
</dbReference>
<evidence type="ECO:0000313" key="3">
    <source>
        <dbReference type="EMBL" id="KAJ5386914.1"/>
    </source>
</evidence>
<evidence type="ECO:0000313" key="4">
    <source>
        <dbReference type="Proteomes" id="UP001147747"/>
    </source>
</evidence>
<protein>
    <submittedName>
        <fullName evidence="3">Alkaline phosphatase-like alpha/beta/alpha</fullName>
    </submittedName>
</protein>
<dbReference type="PANTHER" id="PTHR42693">
    <property type="entry name" value="ARYLSULFATASE FAMILY MEMBER"/>
    <property type="match status" value="1"/>
</dbReference>
<evidence type="ECO:0000256" key="2">
    <source>
        <dbReference type="ARBA" id="ARBA00022801"/>
    </source>
</evidence>
<reference evidence="3" key="1">
    <citation type="submission" date="2022-12" db="EMBL/GenBank/DDBJ databases">
        <authorList>
            <person name="Petersen C."/>
        </authorList>
    </citation>
    <scope>NUCLEOTIDE SEQUENCE</scope>
    <source>
        <strain evidence="3">IBT 29677</strain>
    </source>
</reference>
<dbReference type="InterPro" id="IPR017850">
    <property type="entry name" value="Alkaline_phosphatase_core_sf"/>
</dbReference>
<dbReference type="Gene3D" id="3.40.720.10">
    <property type="entry name" value="Alkaline Phosphatase, subunit A"/>
    <property type="match status" value="1"/>
</dbReference>
<dbReference type="GO" id="GO:0004065">
    <property type="term" value="F:arylsulfatase activity"/>
    <property type="evidence" value="ECO:0007669"/>
    <property type="project" value="TreeGrafter"/>
</dbReference>
<proteinExistence type="inferred from homology"/>
<dbReference type="OrthoDB" id="103349at2759"/>
<accession>A0A9X0B3L5</accession>
<dbReference type="PANTHER" id="PTHR42693:SF53">
    <property type="entry name" value="ENDO-4-O-SULFATASE"/>
    <property type="match status" value="1"/>
</dbReference>
<dbReference type="EMBL" id="JAPZBU010000009">
    <property type="protein sequence ID" value="KAJ5386914.1"/>
    <property type="molecule type" value="Genomic_DNA"/>
</dbReference>
<dbReference type="InterPro" id="IPR050738">
    <property type="entry name" value="Sulfatase"/>
</dbReference>
<name>A0A9X0B3L5_9EURO</name>
<comment type="similarity">
    <text evidence="1">Belongs to the sulfatase family.</text>
</comment>
<dbReference type="AlphaFoldDB" id="A0A9X0B3L5"/>
<gene>
    <name evidence="3" type="ORF">N7509_009455</name>
</gene>
<reference evidence="3" key="2">
    <citation type="journal article" date="2023" name="IMA Fungus">
        <title>Comparative genomic study of the Penicillium genus elucidates a diverse pangenome and 15 lateral gene transfer events.</title>
        <authorList>
            <person name="Petersen C."/>
            <person name="Sorensen T."/>
            <person name="Nielsen M.R."/>
            <person name="Sondergaard T.E."/>
            <person name="Sorensen J.L."/>
            <person name="Fitzpatrick D.A."/>
            <person name="Frisvad J.C."/>
            <person name="Nielsen K.L."/>
        </authorList>
    </citation>
    <scope>NUCLEOTIDE SEQUENCE</scope>
    <source>
        <strain evidence="3">IBT 29677</strain>
    </source>
</reference>